<dbReference type="PANTHER" id="PTHR21366:SF14">
    <property type="entry name" value="GLYOXALASE DOMAIN-CONTAINING PROTEIN 5"/>
    <property type="match status" value="1"/>
</dbReference>
<dbReference type="Gene3D" id="3.10.180.10">
    <property type="entry name" value="2,3-Dihydroxybiphenyl 1,2-Dioxygenase, domain 1"/>
    <property type="match status" value="1"/>
</dbReference>
<accession>A0A942YWH5</accession>
<comment type="caution">
    <text evidence="2">The sequence shown here is derived from an EMBL/GenBank/DDBJ whole genome shotgun (WGS) entry which is preliminary data.</text>
</comment>
<dbReference type="PANTHER" id="PTHR21366">
    <property type="entry name" value="GLYOXALASE FAMILY PROTEIN"/>
    <property type="match status" value="1"/>
</dbReference>
<dbReference type="Pfam" id="PF13669">
    <property type="entry name" value="Glyoxalase_4"/>
    <property type="match status" value="1"/>
</dbReference>
<reference evidence="2" key="1">
    <citation type="submission" date="2021-05" db="EMBL/GenBank/DDBJ databases">
        <title>Novel Bacillus species.</title>
        <authorList>
            <person name="Liu G."/>
        </authorList>
    </citation>
    <scope>NUCLEOTIDE SEQUENCE</scope>
    <source>
        <strain evidence="2">FJAT-49825</strain>
    </source>
</reference>
<evidence type="ECO:0000259" key="1">
    <source>
        <dbReference type="PROSITE" id="PS51819"/>
    </source>
</evidence>
<sequence>MTTKFVHHICIQANNYEESLKFYRDILGFELIEEFPNFHNRYYNSWLKLGAFYIELQTGKVGEKLNSVKPTTQGIIHFCLWVDDLVKEVQTIKQLGYEFILKNGEEIYQVENGCLCKLIAPEGTIVELRDNRGI</sequence>
<keyword evidence="3" id="KW-1185">Reference proteome</keyword>
<protein>
    <submittedName>
        <fullName evidence="2">VOC family protein</fullName>
    </submittedName>
</protein>
<dbReference type="InterPro" id="IPR037523">
    <property type="entry name" value="VOC_core"/>
</dbReference>
<dbReference type="PROSITE" id="PS51819">
    <property type="entry name" value="VOC"/>
    <property type="match status" value="1"/>
</dbReference>
<name>A0A942YWH5_9BACI</name>
<feature type="domain" description="VOC" evidence="1">
    <location>
        <begin position="5"/>
        <end position="131"/>
    </location>
</feature>
<dbReference type="InterPro" id="IPR029068">
    <property type="entry name" value="Glyas_Bleomycin-R_OHBP_Dase"/>
</dbReference>
<dbReference type="Proteomes" id="UP000679749">
    <property type="component" value="Unassembled WGS sequence"/>
</dbReference>
<organism evidence="2 3">
    <name type="scientific">Neobacillus rhizophilus</name>
    <dbReference type="NCBI Taxonomy" id="2833579"/>
    <lineage>
        <taxon>Bacteria</taxon>
        <taxon>Bacillati</taxon>
        <taxon>Bacillota</taxon>
        <taxon>Bacilli</taxon>
        <taxon>Bacillales</taxon>
        <taxon>Bacillaceae</taxon>
        <taxon>Neobacillus</taxon>
    </lineage>
</organism>
<dbReference type="InterPro" id="IPR050383">
    <property type="entry name" value="GlyoxalaseI/FosfomycinResist"/>
</dbReference>
<gene>
    <name evidence="2" type="ORF">KHA99_16460</name>
</gene>
<dbReference type="RefSeq" id="WP_213118550.1">
    <property type="nucleotide sequence ID" value="NZ_JAGYPF010000003.1"/>
</dbReference>
<dbReference type="SUPFAM" id="SSF54593">
    <property type="entry name" value="Glyoxalase/Bleomycin resistance protein/Dihydroxybiphenyl dioxygenase"/>
    <property type="match status" value="1"/>
</dbReference>
<evidence type="ECO:0000313" key="2">
    <source>
        <dbReference type="EMBL" id="MBS4214050.1"/>
    </source>
</evidence>
<dbReference type="EMBL" id="JAGYPF010000003">
    <property type="protein sequence ID" value="MBS4214050.1"/>
    <property type="molecule type" value="Genomic_DNA"/>
</dbReference>
<proteinExistence type="predicted"/>
<dbReference type="AlphaFoldDB" id="A0A942YWH5"/>
<evidence type="ECO:0000313" key="3">
    <source>
        <dbReference type="Proteomes" id="UP000679749"/>
    </source>
</evidence>